<dbReference type="SUPFAM" id="SSF143631">
    <property type="entry name" value="ApbE-like"/>
    <property type="match status" value="1"/>
</dbReference>
<evidence type="ECO:0000256" key="4">
    <source>
        <dbReference type="ARBA" id="ARBA00022630"/>
    </source>
</evidence>
<evidence type="ECO:0000256" key="6">
    <source>
        <dbReference type="ARBA" id="ARBA00022723"/>
    </source>
</evidence>
<keyword evidence="8" id="KW-0460">Magnesium</keyword>
<evidence type="ECO:0000256" key="2">
    <source>
        <dbReference type="ARBA" id="ARBA00011955"/>
    </source>
</evidence>
<dbReference type="PANTHER" id="PTHR30040:SF2">
    <property type="entry name" value="FAD:PROTEIN FMN TRANSFERASE"/>
    <property type="match status" value="1"/>
</dbReference>
<proteinExistence type="predicted"/>
<dbReference type="Proteomes" id="UP000190626">
    <property type="component" value="Unassembled WGS sequence"/>
</dbReference>
<protein>
    <recommendedName>
        <fullName evidence="3">FAD:protein FMN transferase</fullName>
        <ecNumber evidence="2">2.7.1.180</ecNumber>
    </recommendedName>
    <alternativeName>
        <fullName evidence="9">Flavin transferase</fullName>
    </alternativeName>
</protein>
<keyword evidence="7" id="KW-0274">FAD</keyword>
<dbReference type="EMBL" id="MBTG01000007">
    <property type="protein sequence ID" value="OPH59340.1"/>
    <property type="molecule type" value="Genomic_DNA"/>
</dbReference>
<dbReference type="OrthoDB" id="9778595at2"/>
<comment type="cofactor">
    <cofactor evidence="1">
        <name>Mg(2+)</name>
        <dbReference type="ChEBI" id="CHEBI:18420"/>
    </cofactor>
</comment>
<name>A0A1V4HNC2_9BACL</name>
<evidence type="ECO:0000256" key="8">
    <source>
        <dbReference type="ARBA" id="ARBA00022842"/>
    </source>
</evidence>
<dbReference type="GO" id="GO:0046872">
    <property type="term" value="F:metal ion binding"/>
    <property type="evidence" value="ECO:0007669"/>
    <property type="project" value="UniProtKB-KW"/>
</dbReference>
<evidence type="ECO:0000256" key="7">
    <source>
        <dbReference type="ARBA" id="ARBA00022827"/>
    </source>
</evidence>
<evidence type="ECO:0000256" key="1">
    <source>
        <dbReference type="ARBA" id="ARBA00001946"/>
    </source>
</evidence>
<dbReference type="InterPro" id="IPR024932">
    <property type="entry name" value="ApbE"/>
</dbReference>
<evidence type="ECO:0000256" key="5">
    <source>
        <dbReference type="ARBA" id="ARBA00022679"/>
    </source>
</evidence>
<dbReference type="Gene3D" id="3.10.520.10">
    <property type="entry name" value="ApbE-like domains"/>
    <property type="match status" value="1"/>
</dbReference>
<dbReference type="GO" id="GO:0016740">
    <property type="term" value="F:transferase activity"/>
    <property type="evidence" value="ECO:0007669"/>
    <property type="project" value="UniProtKB-KW"/>
</dbReference>
<dbReference type="EC" id="2.7.1.180" evidence="2"/>
<reference evidence="12" key="1">
    <citation type="submission" date="2016-07" db="EMBL/GenBank/DDBJ databases">
        <authorList>
            <person name="Florea S."/>
            <person name="Webb J.S."/>
            <person name="Jaromczyk J."/>
            <person name="Schardl C.L."/>
        </authorList>
    </citation>
    <scope>NUCLEOTIDE SEQUENCE [LARGE SCALE GENOMIC DNA]</scope>
    <source>
        <strain evidence="12">CY1</strain>
    </source>
</reference>
<keyword evidence="12" id="KW-1185">Reference proteome</keyword>
<dbReference type="Pfam" id="PF02424">
    <property type="entry name" value="ApbE"/>
    <property type="match status" value="1"/>
</dbReference>
<keyword evidence="6" id="KW-0479">Metal-binding</keyword>
<dbReference type="RefSeq" id="WP_079410892.1">
    <property type="nucleotide sequence ID" value="NZ_MBTG01000007.1"/>
</dbReference>
<dbReference type="AlphaFoldDB" id="A0A1V4HNC2"/>
<comment type="catalytic activity">
    <reaction evidence="10">
        <text>L-threonyl-[protein] + FAD = FMN-L-threonyl-[protein] + AMP + H(+)</text>
        <dbReference type="Rhea" id="RHEA:36847"/>
        <dbReference type="Rhea" id="RHEA-COMP:11060"/>
        <dbReference type="Rhea" id="RHEA-COMP:11061"/>
        <dbReference type="ChEBI" id="CHEBI:15378"/>
        <dbReference type="ChEBI" id="CHEBI:30013"/>
        <dbReference type="ChEBI" id="CHEBI:57692"/>
        <dbReference type="ChEBI" id="CHEBI:74257"/>
        <dbReference type="ChEBI" id="CHEBI:456215"/>
        <dbReference type="EC" id="2.7.1.180"/>
    </reaction>
</comment>
<sequence>MEPITSSFYSFQFQAIESDVELLLSCEEKDRAHIKKLAIDWFQKADKRFSRLLADSEISLLNTLAGENCMVSNTMLEVLFLAELYQAVTDGYYSPLLPNGGQAAFAEASVGLEWKVDPALKSIKLPTHTNIDLRGIEKSWSIKRLAEYIRKNLALQQGLILAGGDMTVWGRDTQELDPWIIGIQNPWQTNAKLGAIAMPEGSLSTYNIFEESADAYSSSDVVQCTVVGQDLIECQVWARLLCKLGMTEGFALMAKRTSVCEAVVLTANQELHYFGREASLRRRWLDMKIDHYHFQDLVS</sequence>
<evidence type="ECO:0000256" key="9">
    <source>
        <dbReference type="ARBA" id="ARBA00031306"/>
    </source>
</evidence>
<gene>
    <name evidence="11" type="ORF">BC351_20745</name>
</gene>
<dbReference type="PANTHER" id="PTHR30040">
    <property type="entry name" value="THIAMINE BIOSYNTHESIS LIPOPROTEIN APBE"/>
    <property type="match status" value="1"/>
</dbReference>
<keyword evidence="4" id="KW-0285">Flavoprotein</keyword>
<comment type="caution">
    <text evidence="11">The sequence shown here is derived from an EMBL/GenBank/DDBJ whole genome shotgun (WGS) entry which is preliminary data.</text>
</comment>
<dbReference type="STRING" id="1469647.BC351_20745"/>
<evidence type="ECO:0000256" key="10">
    <source>
        <dbReference type="ARBA" id="ARBA00048540"/>
    </source>
</evidence>
<evidence type="ECO:0000313" key="12">
    <source>
        <dbReference type="Proteomes" id="UP000190626"/>
    </source>
</evidence>
<accession>A0A1V4HNC2</accession>
<organism evidence="11 12">
    <name type="scientific">Paenibacillus ferrarius</name>
    <dbReference type="NCBI Taxonomy" id="1469647"/>
    <lineage>
        <taxon>Bacteria</taxon>
        <taxon>Bacillati</taxon>
        <taxon>Bacillota</taxon>
        <taxon>Bacilli</taxon>
        <taxon>Bacillales</taxon>
        <taxon>Paenibacillaceae</taxon>
        <taxon>Paenibacillus</taxon>
    </lineage>
</organism>
<evidence type="ECO:0000256" key="3">
    <source>
        <dbReference type="ARBA" id="ARBA00016337"/>
    </source>
</evidence>
<dbReference type="InterPro" id="IPR003374">
    <property type="entry name" value="ApbE-like_sf"/>
</dbReference>
<keyword evidence="5" id="KW-0808">Transferase</keyword>
<evidence type="ECO:0000313" key="11">
    <source>
        <dbReference type="EMBL" id="OPH59340.1"/>
    </source>
</evidence>